<dbReference type="EMBL" id="LAOI01000001">
    <property type="protein sequence ID" value="KJV89504.1"/>
    <property type="molecule type" value="Genomic_DNA"/>
</dbReference>
<organism evidence="1 2">
    <name type="scientific">Rickettsia bellii str. RML An4</name>
    <dbReference type="NCBI Taxonomy" id="1359193"/>
    <lineage>
        <taxon>Bacteria</taxon>
        <taxon>Pseudomonadati</taxon>
        <taxon>Pseudomonadota</taxon>
        <taxon>Alphaproteobacteria</taxon>
        <taxon>Rickettsiales</taxon>
        <taxon>Rickettsiaceae</taxon>
        <taxon>Rickettsieae</taxon>
        <taxon>Rickettsia</taxon>
        <taxon>belli group</taxon>
    </lineage>
</organism>
<dbReference type="Proteomes" id="UP000033661">
    <property type="component" value="Unassembled WGS sequence"/>
</dbReference>
<reference evidence="1 2" key="1">
    <citation type="submission" date="2015-02" db="EMBL/GenBank/DDBJ databases">
        <title>Genome Sequencing of Rickettsiales.</title>
        <authorList>
            <person name="Daugherty S.C."/>
            <person name="Su Q."/>
            <person name="Abolude K."/>
            <person name="Beier-Sexton M."/>
            <person name="Carlyon J.A."/>
            <person name="Carter R."/>
            <person name="Day N.P."/>
            <person name="Dumler S.J."/>
            <person name="Dyachenko V."/>
            <person name="Godinez A."/>
            <person name="Kurtti T.J."/>
            <person name="Lichay M."/>
            <person name="Mullins K.E."/>
            <person name="Ott S."/>
            <person name="Pappas-Brown V."/>
            <person name="Paris D.H."/>
            <person name="Patel P."/>
            <person name="Richards A.L."/>
            <person name="Sadzewicz L."/>
            <person name="Sears K."/>
            <person name="Seidman D."/>
            <person name="Sengamalay N."/>
            <person name="Stenos J."/>
            <person name="Tallon L.J."/>
            <person name="Vincent G."/>
            <person name="Fraser C.M."/>
            <person name="Munderloh U."/>
            <person name="Dunning-Hotopp J.C."/>
        </authorList>
    </citation>
    <scope>NUCLEOTIDE SEQUENCE [LARGE SCALE GENOMIC DNA]</scope>
    <source>
        <strain evidence="1 2">RML An4</strain>
    </source>
</reference>
<name>A0A0F3QDI0_RICBE</name>
<dbReference type="AlphaFoldDB" id="A0A0F3QDI0"/>
<proteinExistence type="predicted"/>
<gene>
    <name evidence="1" type="ORF">RBEAN4_0482</name>
</gene>
<evidence type="ECO:0000313" key="2">
    <source>
        <dbReference type="Proteomes" id="UP000033661"/>
    </source>
</evidence>
<accession>A0A0F3QDI0</accession>
<protein>
    <submittedName>
        <fullName evidence="1">Uncharacterized protein</fullName>
    </submittedName>
</protein>
<sequence length="46" mass="5299">MIHATMPCEERSFDAISGILYYFMRLLLRCVASPRHDDLVVTLKGE</sequence>
<dbReference type="PATRIC" id="fig|1359193.3.peg.465"/>
<comment type="caution">
    <text evidence="1">The sequence shown here is derived from an EMBL/GenBank/DDBJ whole genome shotgun (WGS) entry which is preliminary data.</text>
</comment>
<evidence type="ECO:0000313" key="1">
    <source>
        <dbReference type="EMBL" id="KJV89504.1"/>
    </source>
</evidence>
<keyword evidence="2" id="KW-1185">Reference proteome</keyword>